<accession>A0ABU3SXH0</accession>
<dbReference type="RefSeq" id="WP_316026277.1">
    <property type="nucleotide sequence ID" value="NZ_JAWDIO010000002.1"/>
</dbReference>
<dbReference type="SUPFAM" id="SSF54001">
    <property type="entry name" value="Cysteine proteinases"/>
    <property type="match status" value="1"/>
</dbReference>
<dbReference type="Pfam" id="PF01841">
    <property type="entry name" value="Transglut_core"/>
    <property type="match status" value="1"/>
</dbReference>
<evidence type="ECO:0000313" key="3">
    <source>
        <dbReference type="Proteomes" id="UP001247805"/>
    </source>
</evidence>
<dbReference type="InterPro" id="IPR038765">
    <property type="entry name" value="Papain-like_cys_pep_sf"/>
</dbReference>
<keyword evidence="3" id="KW-1185">Reference proteome</keyword>
<name>A0ABU3SXH0_9ALTE</name>
<gene>
    <name evidence="2" type="ORF">RS130_12890</name>
</gene>
<organism evidence="2 3">
    <name type="scientific">Paraglaciecola aquimarina</name>
    <dbReference type="NCBI Taxonomy" id="1235557"/>
    <lineage>
        <taxon>Bacteria</taxon>
        <taxon>Pseudomonadati</taxon>
        <taxon>Pseudomonadota</taxon>
        <taxon>Gammaproteobacteria</taxon>
        <taxon>Alteromonadales</taxon>
        <taxon>Alteromonadaceae</taxon>
        <taxon>Paraglaciecola</taxon>
    </lineage>
</organism>
<comment type="caution">
    <text evidence="2">The sequence shown here is derived from an EMBL/GenBank/DDBJ whole genome shotgun (WGS) entry which is preliminary data.</text>
</comment>
<dbReference type="Pfam" id="PF08379">
    <property type="entry name" value="Bact_transglu_N"/>
    <property type="match status" value="1"/>
</dbReference>
<sequence length="292" mass="33324">MKYQIKHVTTYKYSDKVTLSQNHARLIPQNNENQKCLNYRIEISPPADFEAEYNDHFSNQVMVFEVPTLHDEMIVTAISEVEITYRQPQALFLQQLSWESVRDQLRNPQNEQQILASEFSIPSLHTEYNEDIRNYALLSFTPDRAIVEACLDLMARIFHEFQFDPNFTTISTPVSEIFKHKRGVCQDFSHFALACIRSVGLAARYMSGYIETIPPEGQVKLAGADATHAWFSVYVPGSGWLEFDPTNNIQPSDQHVTLASGRDFADITPLKGVMFGGGSHQLNVEVDMNRII</sequence>
<feature type="domain" description="Transglutaminase-like" evidence="1">
    <location>
        <begin position="177"/>
        <end position="247"/>
    </location>
</feature>
<dbReference type="Gene3D" id="3.10.620.30">
    <property type="match status" value="1"/>
</dbReference>
<protein>
    <submittedName>
        <fullName evidence="2">Transglutaminase family protein</fullName>
    </submittedName>
</protein>
<reference evidence="2 3" key="1">
    <citation type="submission" date="2023-10" db="EMBL/GenBank/DDBJ databases">
        <title>Glaciecola aquimarina strain GGW-M5 nov., isolated from a coastal seawater.</title>
        <authorList>
            <person name="Bayburt H."/>
            <person name="Kim J.M."/>
            <person name="Choi B.J."/>
            <person name="Jeon C.O."/>
        </authorList>
    </citation>
    <scope>NUCLEOTIDE SEQUENCE [LARGE SCALE GENOMIC DNA]</scope>
    <source>
        <strain evidence="2 3">KCTC 32108</strain>
    </source>
</reference>
<evidence type="ECO:0000313" key="2">
    <source>
        <dbReference type="EMBL" id="MDU0354693.1"/>
    </source>
</evidence>
<dbReference type="EMBL" id="JAWDIO010000002">
    <property type="protein sequence ID" value="MDU0354693.1"/>
    <property type="molecule type" value="Genomic_DNA"/>
</dbReference>
<evidence type="ECO:0000259" key="1">
    <source>
        <dbReference type="SMART" id="SM00460"/>
    </source>
</evidence>
<dbReference type="PANTHER" id="PTHR33490">
    <property type="entry name" value="BLR5614 PROTEIN-RELATED"/>
    <property type="match status" value="1"/>
</dbReference>
<dbReference type="SMART" id="SM00460">
    <property type="entry name" value="TGc"/>
    <property type="match status" value="1"/>
</dbReference>
<dbReference type="Proteomes" id="UP001247805">
    <property type="component" value="Unassembled WGS sequence"/>
</dbReference>
<dbReference type="PANTHER" id="PTHR33490:SF7">
    <property type="entry name" value="BLR2979 PROTEIN"/>
    <property type="match status" value="1"/>
</dbReference>
<proteinExistence type="predicted"/>
<dbReference type="InterPro" id="IPR013589">
    <property type="entry name" value="Bac_transglu_N"/>
</dbReference>
<dbReference type="InterPro" id="IPR002931">
    <property type="entry name" value="Transglutaminase-like"/>
</dbReference>